<name>A0A813EI19_POLGL</name>
<evidence type="ECO:0000313" key="1">
    <source>
        <dbReference type="EMBL" id="CAE8601756.1"/>
    </source>
</evidence>
<organism evidence="1 2">
    <name type="scientific">Polarella glacialis</name>
    <name type="common">Dinoflagellate</name>
    <dbReference type="NCBI Taxonomy" id="89957"/>
    <lineage>
        <taxon>Eukaryota</taxon>
        <taxon>Sar</taxon>
        <taxon>Alveolata</taxon>
        <taxon>Dinophyceae</taxon>
        <taxon>Suessiales</taxon>
        <taxon>Suessiaceae</taxon>
        <taxon>Polarella</taxon>
    </lineage>
</organism>
<evidence type="ECO:0000313" key="2">
    <source>
        <dbReference type="Proteomes" id="UP000654075"/>
    </source>
</evidence>
<sequence>MYAASRFSRTYRQALTLTQCRLVPHTGFAIDTDGVYLLHTDGAGSPHCIGVTVKDAKSSVIIWDGEEQFALPWSEFNLIVNSAIDASSFITFRVFSSADACIWPTDIDKADLEALLELQAGGKKASSTLKRPASANLQTVCKKVAKPVLRRPAAGCDGADSESECNSEPSIDLEPLDVTDPADEAIVVVGDKLLALLKSEVAATKRLTKFNPVDRCRPLCPFRRFPHRFAGASATRVRQHMTTYHVPSAQFCCSGTKQLKVVIALYDNDILMRQVPCKLLSRSAEIVRNTVFPEIQSNIMIIDKLLRVVFDHDGIKFVNADYAINDEIVRRVGNLFYTRRFAELLLREVLIYNGKMKSVMQRIAIQVASQGCEIANLLPVNGKSWWPMVEDVFASPAVQALRYVLLAELETHTEYTSISIDATLRICLSILGQSAKKDTASAYSAGDSVKRVLSVKGRTGAVLAMIPMSAETSEVVTKALSDNMSVIAKQQVKFVFCDNASPKLLTHLSTIFPVLETLALDPAHLPIVYEYSTWRKRTPGSVFLRTIMAKFNKRDNTRTANSWGPFYCGDSTDKLDKAESIMRQKILDRSMSSTRATTIQNALKGDQPWYTRLDYIESLAALVALYPSEVTRIAPGPNKQVYRILWSAAAIDRTEWMFNNMRIRHSMAASECTLLPSGTASNEALHAELNRCFRSTQSIHQSTIRLKLQILCFAKLVSHTSAMYRPTIKQMASSHVLARSLVCPVWATESWREWCDELSAHRHMNKADLPLKSRRVQEIAKVKQHMLKRPASSSTGSAKASKLPGLLKKKRMAFTRQRKGKLLRQGQHVCK</sequence>
<dbReference type="Proteomes" id="UP000654075">
    <property type="component" value="Unassembled WGS sequence"/>
</dbReference>
<accession>A0A813EI19</accession>
<keyword evidence="2" id="KW-1185">Reference proteome</keyword>
<gene>
    <name evidence="1" type="ORF">PGLA1383_LOCUS20038</name>
</gene>
<reference evidence="1" key="1">
    <citation type="submission" date="2021-02" db="EMBL/GenBank/DDBJ databases">
        <authorList>
            <person name="Dougan E. K."/>
            <person name="Rhodes N."/>
            <person name="Thang M."/>
            <person name="Chan C."/>
        </authorList>
    </citation>
    <scope>NUCLEOTIDE SEQUENCE</scope>
</reference>
<proteinExistence type="predicted"/>
<comment type="caution">
    <text evidence="1">The sequence shown here is derived from an EMBL/GenBank/DDBJ whole genome shotgun (WGS) entry which is preliminary data.</text>
</comment>
<protein>
    <submittedName>
        <fullName evidence="1">Uncharacterized protein</fullName>
    </submittedName>
</protein>
<dbReference type="AlphaFoldDB" id="A0A813EI19"/>
<dbReference type="EMBL" id="CAJNNV010013510">
    <property type="protein sequence ID" value="CAE8601756.1"/>
    <property type="molecule type" value="Genomic_DNA"/>
</dbReference>